<comment type="subcellular location">
    <subcellularLocation>
        <location evidence="1">Nucleus</location>
    </subcellularLocation>
</comment>
<gene>
    <name evidence="10" type="ORF">G2W53_021289</name>
</gene>
<dbReference type="Pfam" id="PF00249">
    <property type="entry name" value="Myb_DNA-binding"/>
    <property type="match status" value="1"/>
</dbReference>
<dbReference type="InterPro" id="IPR017930">
    <property type="entry name" value="Myb_dom"/>
</dbReference>
<dbReference type="Gene3D" id="1.10.10.60">
    <property type="entry name" value="Homeodomain-like"/>
    <property type="match status" value="1"/>
</dbReference>
<feature type="domain" description="Myb-like" evidence="8">
    <location>
        <begin position="3"/>
        <end position="55"/>
    </location>
</feature>
<dbReference type="PANTHER" id="PTHR47995">
    <property type="entry name" value="TRANSCRIPTION FACTOR MYB33-RELATED"/>
    <property type="match status" value="1"/>
</dbReference>
<keyword evidence="7" id="KW-1133">Transmembrane helix</keyword>
<dbReference type="GO" id="GO:0005634">
    <property type="term" value="C:nucleus"/>
    <property type="evidence" value="ECO:0007669"/>
    <property type="project" value="UniProtKB-SubCell"/>
</dbReference>
<protein>
    <submittedName>
        <fullName evidence="10">Transcription factor MYB101-like</fullName>
    </submittedName>
</protein>
<evidence type="ECO:0000259" key="8">
    <source>
        <dbReference type="PROSITE" id="PS50090"/>
    </source>
</evidence>
<keyword evidence="7" id="KW-0472">Membrane</keyword>
<dbReference type="CDD" id="cd00167">
    <property type="entry name" value="SANT"/>
    <property type="match status" value="1"/>
</dbReference>
<name>A0A834WH32_9FABA</name>
<dbReference type="OrthoDB" id="2143914at2759"/>
<dbReference type="EMBL" id="JAAIUW010000007">
    <property type="protein sequence ID" value="KAF7823145.1"/>
    <property type="molecule type" value="Genomic_DNA"/>
</dbReference>
<reference evidence="10" key="1">
    <citation type="submission" date="2020-09" db="EMBL/GenBank/DDBJ databases">
        <title>Genome-Enabled Discovery of Anthraquinone Biosynthesis in Senna tora.</title>
        <authorList>
            <person name="Kang S.-H."/>
            <person name="Pandey R.P."/>
            <person name="Lee C.-M."/>
            <person name="Sim J.-S."/>
            <person name="Jeong J.-T."/>
            <person name="Choi B.-S."/>
            <person name="Jung M."/>
            <person name="Ginzburg D."/>
            <person name="Zhao K."/>
            <person name="Won S.Y."/>
            <person name="Oh T.-J."/>
            <person name="Yu Y."/>
            <person name="Kim N.-H."/>
            <person name="Lee O.R."/>
            <person name="Lee T.-H."/>
            <person name="Bashyal P."/>
            <person name="Kim T.-S."/>
            <person name="Lee W.-H."/>
            <person name="Kawkins C."/>
            <person name="Kim C.-K."/>
            <person name="Kim J.S."/>
            <person name="Ahn B.O."/>
            <person name="Rhee S.Y."/>
            <person name="Sohng J.K."/>
        </authorList>
    </citation>
    <scope>NUCLEOTIDE SEQUENCE</scope>
    <source>
        <tissue evidence="10">Leaf</tissue>
    </source>
</reference>
<evidence type="ECO:0000256" key="4">
    <source>
        <dbReference type="ARBA" id="ARBA00023125"/>
    </source>
</evidence>
<dbReference type="PANTHER" id="PTHR47995:SF18">
    <property type="entry name" value="TRANSCRIPTION FACTOR MYB65"/>
    <property type="match status" value="1"/>
</dbReference>
<evidence type="ECO:0000256" key="1">
    <source>
        <dbReference type="ARBA" id="ARBA00004123"/>
    </source>
</evidence>
<dbReference type="FunFam" id="1.10.10.60:FF:000001">
    <property type="entry name" value="MYB-related transcription factor"/>
    <property type="match status" value="1"/>
</dbReference>
<evidence type="ECO:0000313" key="11">
    <source>
        <dbReference type="Proteomes" id="UP000634136"/>
    </source>
</evidence>
<dbReference type="InterPro" id="IPR009057">
    <property type="entry name" value="Homeodomain-like_sf"/>
</dbReference>
<keyword evidence="7" id="KW-0812">Transmembrane</keyword>
<dbReference type="AlphaFoldDB" id="A0A834WH32"/>
<feature type="domain" description="HTH myb-type" evidence="9">
    <location>
        <begin position="3"/>
        <end position="59"/>
    </location>
</feature>
<dbReference type="InterPro" id="IPR001005">
    <property type="entry name" value="SANT/Myb"/>
</dbReference>
<dbReference type="GO" id="GO:0003677">
    <property type="term" value="F:DNA binding"/>
    <property type="evidence" value="ECO:0007669"/>
    <property type="project" value="UniProtKB-KW"/>
</dbReference>
<dbReference type="Proteomes" id="UP000634136">
    <property type="component" value="Unassembled WGS sequence"/>
</dbReference>
<feature type="transmembrane region" description="Helical" evidence="7">
    <location>
        <begin position="89"/>
        <end position="111"/>
    </location>
</feature>
<keyword evidence="4" id="KW-0238">DNA-binding</keyword>
<keyword evidence="5" id="KW-0804">Transcription</keyword>
<evidence type="ECO:0000259" key="9">
    <source>
        <dbReference type="PROSITE" id="PS51294"/>
    </source>
</evidence>
<dbReference type="SMART" id="SM00717">
    <property type="entry name" value="SANT"/>
    <property type="match status" value="2"/>
</dbReference>
<dbReference type="SUPFAM" id="SSF46689">
    <property type="entry name" value="Homeodomain-like"/>
    <property type="match status" value="1"/>
</dbReference>
<evidence type="ECO:0000256" key="7">
    <source>
        <dbReference type="SAM" id="Phobius"/>
    </source>
</evidence>
<evidence type="ECO:0000256" key="2">
    <source>
        <dbReference type="ARBA" id="ARBA00022737"/>
    </source>
</evidence>
<evidence type="ECO:0000256" key="5">
    <source>
        <dbReference type="ARBA" id="ARBA00023163"/>
    </source>
</evidence>
<comment type="caution">
    <text evidence="10">The sequence shown here is derived from an EMBL/GenBank/DDBJ whole genome shotgun (WGS) entry which is preliminary data.</text>
</comment>
<keyword evidence="11" id="KW-1185">Reference proteome</keyword>
<evidence type="ECO:0000256" key="6">
    <source>
        <dbReference type="ARBA" id="ARBA00023242"/>
    </source>
</evidence>
<organism evidence="10 11">
    <name type="scientific">Senna tora</name>
    <dbReference type="NCBI Taxonomy" id="362788"/>
    <lineage>
        <taxon>Eukaryota</taxon>
        <taxon>Viridiplantae</taxon>
        <taxon>Streptophyta</taxon>
        <taxon>Embryophyta</taxon>
        <taxon>Tracheophyta</taxon>
        <taxon>Spermatophyta</taxon>
        <taxon>Magnoliopsida</taxon>
        <taxon>eudicotyledons</taxon>
        <taxon>Gunneridae</taxon>
        <taxon>Pentapetalae</taxon>
        <taxon>rosids</taxon>
        <taxon>fabids</taxon>
        <taxon>Fabales</taxon>
        <taxon>Fabaceae</taxon>
        <taxon>Caesalpinioideae</taxon>
        <taxon>Cassia clade</taxon>
        <taxon>Senna</taxon>
    </lineage>
</organism>
<keyword evidence="3" id="KW-0805">Transcription regulation</keyword>
<dbReference type="PROSITE" id="PS51294">
    <property type="entry name" value="HTH_MYB"/>
    <property type="match status" value="1"/>
</dbReference>
<proteinExistence type="predicted"/>
<dbReference type="PROSITE" id="PS50090">
    <property type="entry name" value="MYB_LIKE"/>
    <property type="match status" value="1"/>
</dbReference>
<evidence type="ECO:0000256" key="3">
    <source>
        <dbReference type="ARBA" id="ARBA00023015"/>
    </source>
</evidence>
<keyword evidence="2" id="KW-0677">Repeat</keyword>
<accession>A0A834WH32</accession>
<keyword evidence="6" id="KW-0539">Nucleus</keyword>
<evidence type="ECO:0000313" key="10">
    <source>
        <dbReference type="EMBL" id="KAF7823145.1"/>
    </source>
</evidence>
<sequence length="116" mass="13569">MEEEGMRKGPWTSKEDAILIEYVKKDGEGNWNNVQYNSALAYCGKSCRLRWANHLRPNLRKGVFSSFEQSAIIYLHSKIGKKWARMASFVYLFLFILYFDRVSVINFVTAYQSLNL</sequence>